<evidence type="ECO:0000256" key="1">
    <source>
        <dbReference type="SAM" id="MobiDB-lite"/>
    </source>
</evidence>
<feature type="compositionally biased region" description="Low complexity" evidence="1">
    <location>
        <begin position="158"/>
        <end position="196"/>
    </location>
</feature>
<protein>
    <submittedName>
        <fullName evidence="2">Uncharacterized protein</fullName>
    </submittedName>
</protein>
<sequence>MSVSAPTPPLLLTKRLTAFLHSNLTPQVHTALLATLSGKLLAHASTQSVNTLRTQCTVAASLWAIYSAPEASDAIADSLPPHHQHHHGQQRQQDATPTKPSAITIQLTGAVVVLRLLRCGLLFVCFGPPPPTAPPSVEGGVRVGSGGSGGGSEHTTHSQQGQDRSNSNSNSNSSTLSQPSQQQQQQQQQQQSLLVPSQPPSEAATLNPNPNPTPTIGSPSEVASIKSAGGATVTSIATTGSVSTAGVVAVRRQAEELARWLDDKLGSLGVPEEGAAFESR</sequence>
<comment type="caution">
    <text evidence="2">The sequence shown here is derived from an EMBL/GenBank/DDBJ whole genome shotgun (WGS) entry which is preliminary data.</text>
</comment>
<reference evidence="2 3" key="1">
    <citation type="submission" date="2024-02" db="EMBL/GenBank/DDBJ databases">
        <title>De novo assembly and annotation of 12 fungi associated with fruit tree decline syndrome in Ontario, Canada.</title>
        <authorList>
            <person name="Sulman M."/>
            <person name="Ellouze W."/>
            <person name="Ilyukhin E."/>
        </authorList>
    </citation>
    <scope>NUCLEOTIDE SEQUENCE [LARGE SCALE GENOMIC DNA]</scope>
    <source>
        <strain evidence="2 3">M11/M66-122</strain>
    </source>
</reference>
<feature type="region of interest" description="Disordered" evidence="1">
    <location>
        <begin position="132"/>
        <end position="223"/>
    </location>
</feature>
<keyword evidence="3" id="KW-1185">Reference proteome</keyword>
<accession>A0AAN9YH16</accession>
<feature type="region of interest" description="Disordered" evidence="1">
    <location>
        <begin position="75"/>
        <end position="100"/>
    </location>
</feature>
<dbReference type="EMBL" id="JAKJXP020000131">
    <property type="protein sequence ID" value="KAK7743706.1"/>
    <property type="molecule type" value="Genomic_DNA"/>
</dbReference>
<proteinExistence type="predicted"/>
<dbReference type="Proteomes" id="UP001320420">
    <property type="component" value="Unassembled WGS sequence"/>
</dbReference>
<evidence type="ECO:0000313" key="2">
    <source>
        <dbReference type="EMBL" id="KAK7743706.1"/>
    </source>
</evidence>
<feature type="compositionally biased region" description="Gly residues" evidence="1">
    <location>
        <begin position="141"/>
        <end position="152"/>
    </location>
</feature>
<name>A0AAN9YH16_9PEZI</name>
<gene>
    <name evidence="2" type="ORF">SLS62_010484</name>
</gene>
<dbReference type="AlphaFoldDB" id="A0AAN9YH16"/>
<dbReference type="Gene3D" id="3.30.450.30">
    <property type="entry name" value="Dynein light chain 2a, cytoplasmic"/>
    <property type="match status" value="1"/>
</dbReference>
<evidence type="ECO:0000313" key="3">
    <source>
        <dbReference type="Proteomes" id="UP001320420"/>
    </source>
</evidence>
<organism evidence="2 3">
    <name type="scientific">Diatrype stigma</name>
    <dbReference type="NCBI Taxonomy" id="117547"/>
    <lineage>
        <taxon>Eukaryota</taxon>
        <taxon>Fungi</taxon>
        <taxon>Dikarya</taxon>
        <taxon>Ascomycota</taxon>
        <taxon>Pezizomycotina</taxon>
        <taxon>Sordariomycetes</taxon>
        <taxon>Xylariomycetidae</taxon>
        <taxon>Xylariales</taxon>
        <taxon>Diatrypaceae</taxon>
        <taxon>Diatrype</taxon>
    </lineage>
</organism>